<evidence type="ECO:0000313" key="8">
    <source>
        <dbReference type="EMBL" id="HIU98998.1"/>
    </source>
</evidence>
<dbReference type="InterPro" id="IPR000310">
    <property type="entry name" value="Orn/Lys/Arg_deCO2ase_major_dom"/>
</dbReference>
<dbReference type="AlphaFoldDB" id="A0A9D1NAA8"/>
<dbReference type="SUPFAM" id="SSF53383">
    <property type="entry name" value="PLP-dependent transferases"/>
    <property type="match status" value="1"/>
</dbReference>
<comment type="cofactor">
    <cofactor evidence="1">
        <name>pyridoxal 5'-phosphate</name>
        <dbReference type="ChEBI" id="CHEBI:597326"/>
    </cofactor>
</comment>
<dbReference type="EMBL" id="DVOE01000062">
    <property type="protein sequence ID" value="HIU98998.1"/>
    <property type="molecule type" value="Genomic_DNA"/>
</dbReference>
<evidence type="ECO:0000259" key="6">
    <source>
        <dbReference type="Pfam" id="PF01276"/>
    </source>
</evidence>
<feature type="domain" description="Orn/Lys/Arg decarboxylases family 1 pyridoxal-P attachment site" evidence="6">
    <location>
        <begin position="42"/>
        <end position="262"/>
    </location>
</feature>
<name>A0A9D1NAA8_9FIRM</name>
<dbReference type="GO" id="GO:0016831">
    <property type="term" value="F:carboxy-lyase activity"/>
    <property type="evidence" value="ECO:0007669"/>
    <property type="project" value="UniProtKB-KW"/>
</dbReference>
<dbReference type="Proteomes" id="UP000886857">
    <property type="component" value="Unassembled WGS sequence"/>
</dbReference>
<reference evidence="8" key="1">
    <citation type="submission" date="2020-10" db="EMBL/GenBank/DDBJ databases">
        <authorList>
            <person name="Gilroy R."/>
        </authorList>
    </citation>
    <scope>NUCLEOTIDE SEQUENCE</scope>
    <source>
        <strain evidence="8">10406</strain>
    </source>
</reference>
<evidence type="ECO:0000256" key="5">
    <source>
        <dbReference type="ARBA" id="ARBA00023239"/>
    </source>
</evidence>
<dbReference type="InterPro" id="IPR015424">
    <property type="entry name" value="PyrdxlP-dep_Trfase"/>
</dbReference>
<dbReference type="Gene3D" id="3.90.105.10">
    <property type="entry name" value="Molybdopterin biosynthesis moea protein, domain 2"/>
    <property type="match status" value="1"/>
</dbReference>
<organism evidence="8 9">
    <name type="scientific">Candidatus Limadaptatus stercoripullorum</name>
    <dbReference type="NCBI Taxonomy" id="2840846"/>
    <lineage>
        <taxon>Bacteria</taxon>
        <taxon>Bacillati</taxon>
        <taxon>Bacillota</taxon>
        <taxon>Clostridia</taxon>
        <taxon>Eubacteriales</taxon>
        <taxon>Candidatus Limadaptatus</taxon>
    </lineage>
</organism>
<evidence type="ECO:0000256" key="4">
    <source>
        <dbReference type="ARBA" id="ARBA00022898"/>
    </source>
</evidence>
<evidence type="ECO:0000256" key="3">
    <source>
        <dbReference type="ARBA" id="ARBA00022793"/>
    </source>
</evidence>
<evidence type="ECO:0000259" key="7">
    <source>
        <dbReference type="Pfam" id="PF03711"/>
    </source>
</evidence>
<dbReference type="GO" id="GO:0016740">
    <property type="term" value="F:transferase activity"/>
    <property type="evidence" value="ECO:0007669"/>
    <property type="project" value="UniProtKB-KW"/>
</dbReference>
<dbReference type="Gene3D" id="3.40.640.10">
    <property type="entry name" value="Type I PLP-dependent aspartate aminotransferase-like (Major domain)"/>
    <property type="match status" value="1"/>
</dbReference>
<keyword evidence="3" id="KW-0210">Decarboxylase</keyword>
<dbReference type="PANTHER" id="PTHR43277">
    <property type="entry name" value="ARGININE DECARBOXYLASE"/>
    <property type="match status" value="1"/>
</dbReference>
<protein>
    <submittedName>
        <fullName evidence="8">PLP-dependent transferase</fullName>
    </submittedName>
</protein>
<keyword evidence="5" id="KW-0456">Lyase</keyword>
<comment type="similarity">
    <text evidence="2">Belongs to the Orn/Lys/Arg decarboxylase class-I family.</text>
</comment>
<sequence>MDDNSLIGRIKELTDGALPMHMPGHKRNTRAFPWLRELGGELDITEIAGADDLHAPSGVLSRTLERAARLYGAKRAFLSVNGGTGAVLAAFYACVGRGGSVLIGRGCHRSAAGAAELLGARADYLPQPSDPETGLLGGVLPEELKKALSKRNYDAVFLTSPTYEGVTTDIREAARIVHSNGSILIVDESHGAHFALSSAFPESAGRAGADVVICGLHKTLPVLTQTALLTVHTDRPDLTGIARAMSLFVSSSPSYILMAAADKFFLAAEDMGEDLFRPLLAGLDAFYRETADTKRLKVLGDSLTASGVNFKRDTSKIYIDCSSCSLNGYGVSELLRDKFGIEAEYASPCGVLMLASAGDDALSLARLANAVKEADRGLSAGRRRVLALPDPAEIFSLPQDTPEAWEEISAAVGKICAESVYLYPPGVPVLVRGERVTEQAADYLSEAAKAGAFLVSDSGAIPEGRIAVAAAGDALAR</sequence>
<evidence type="ECO:0000313" key="9">
    <source>
        <dbReference type="Proteomes" id="UP000886857"/>
    </source>
</evidence>
<gene>
    <name evidence="8" type="ORF">IAC73_04055</name>
</gene>
<keyword evidence="4" id="KW-0663">Pyridoxal phosphate</keyword>
<evidence type="ECO:0000256" key="2">
    <source>
        <dbReference type="ARBA" id="ARBA00010671"/>
    </source>
</evidence>
<accession>A0A9D1NAA8</accession>
<feature type="domain" description="Orn/Lys/Arg decarboxylase C-terminal" evidence="7">
    <location>
        <begin position="408"/>
        <end position="448"/>
    </location>
</feature>
<dbReference type="Pfam" id="PF01276">
    <property type="entry name" value="OKR_DC_1"/>
    <property type="match status" value="1"/>
</dbReference>
<dbReference type="InterPro" id="IPR052357">
    <property type="entry name" value="Orn_Lys_Arg_decarboxylase-I"/>
</dbReference>
<dbReference type="Pfam" id="PF03711">
    <property type="entry name" value="OKR_DC_1_C"/>
    <property type="match status" value="1"/>
</dbReference>
<comment type="caution">
    <text evidence="8">The sequence shown here is derived from an EMBL/GenBank/DDBJ whole genome shotgun (WGS) entry which is preliminary data.</text>
</comment>
<proteinExistence type="inferred from homology"/>
<reference evidence="8" key="2">
    <citation type="journal article" date="2021" name="PeerJ">
        <title>Extensive microbial diversity within the chicken gut microbiome revealed by metagenomics and culture.</title>
        <authorList>
            <person name="Gilroy R."/>
            <person name="Ravi A."/>
            <person name="Getino M."/>
            <person name="Pursley I."/>
            <person name="Horton D.L."/>
            <person name="Alikhan N.F."/>
            <person name="Baker D."/>
            <person name="Gharbi K."/>
            <person name="Hall N."/>
            <person name="Watson M."/>
            <person name="Adriaenssens E.M."/>
            <person name="Foster-Nyarko E."/>
            <person name="Jarju S."/>
            <person name="Secka A."/>
            <person name="Antonio M."/>
            <person name="Oren A."/>
            <person name="Chaudhuri R.R."/>
            <person name="La Ragione R."/>
            <person name="Hildebrand F."/>
            <person name="Pallen M.J."/>
        </authorList>
    </citation>
    <scope>NUCLEOTIDE SEQUENCE</scope>
    <source>
        <strain evidence="8">10406</strain>
    </source>
</reference>
<keyword evidence="8" id="KW-0808">Transferase</keyword>
<dbReference type="PANTHER" id="PTHR43277:SF4">
    <property type="entry name" value="ARGININE DECARBOXYLASE"/>
    <property type="match status" value="1"/>
</dbReference>
<dbReference type="InterPro" id="IPR015421">
    <property type="entry name" value="PyrdxlP-dep_Trfase_major"/>
</dbReference>
<dbReference type="InterPro" id="IPR008286">
    <property type="entry name" value="Prn/Lys/Arg_de-COase_C"/>
</dbReference>
<evidence type="ECO:0000256" key="1">
    <source>
        <dbReference type="ARBA" id="ARBA00001933"/>
    </source>
</evidence>